<reference evidence="1" key="1">
    <citation type="submission" date="2018-02" db="EMBL/GenBank/DDBJ databases">
        <title>Rhizophora mucronata_Transcriptome.</title>
        <authorList>
            <person name="Meera S.P."/>
            <person name="Sreeshan A."/>
            <person name="Augustine A."/>
        </authorList>
    </citation>
    <scope>NUCLEOTIDE SEQUENCE</scope>
    <source>
        <tissue evidence="1">Leaf</tissue>
    </source>
</reference>
<protein>
    <submittedName>
        <fullName evidence="1">Uncharacterized protein</fullName>
    </submittedName>
</protein>
<proteinExistence type="predicted"/>
<dbReference type="EMBL" id="GGEC01066830">
    <property type="protein sequence ID" value="MBX47314.1"/>
    <property type="molecule type" value="Transcribed_RNA"/>
</dbReference>
<organism evidence="1">
    <name type="scientific">Rhizophora mucronata</name>
    <name type="common">Asiatic mangrove</name>
    <dbReference type="NCBI Taxonomy" id="61149"/>
    <lineage>
        <taxon>Eukaryota</taxon>
        <taxon>Viridiplantae</taxon>
        <taxon>Streptophyta</taxon>
        <taxon>Embryophyta</taxon>
        <taxon>Tracheophyta</taxon>
        <taxon>Spermatophyta</taxon>
        <taxon>Magnoliopsida</taxon>
        <taxon>eudicotyledons</taxon>
        <taxon>Gunneridae</taxon>
        <taxon>Pentapetalae</taxon>
        <taxon>rosids</taxon>
        <taxon>fabids</taxon>
        <taxon>Malpighiales</taxon>
        <taxon>Rhizophoraceae</taxon>
        <taxon>Rhizophora</taxon>
    </lineage>
</organism>
<evidence type="ECO:0000313" key="1">
    <source>
        <dbReference type="EMBL" id="MBX47314.1"/>
    </source>
</evidence>
<name>A0A2P2NXY3_RHIMU</name>
<sequence>MHTDGYIRDFRF</sequence>
<accession>A0A2P2NXY3</accession>